<comment type="cofactor">
    <cofactor evidence="1">
        <name>FAD</name>
        <dbReference type="ChEBI" id="CHEBI:57692"/>
    </cofactor>
</comment>
<dbReference type="GO" id="GO:0050661">
    <property type="term" value="F:NADP binding"/>
    <property type="evidence" value="ECO:0007669"/>
    <property type="project" value="InterPro"/>
</dbReference>
<dbReference type="GO" id="GO:0004499">
    <property type="term" value="F:N,N-dimethylaniline monooxygenase activity"/>
    <property type="evidence" value="ECO:0007669"/>
    <property type="project" value="InterPro"/>
</dbReference>
<sequence length="584" mass="66469">MGSINQSIPDFETLPEKYGWVTDNGKGYKIKEALFGTERSLKVIALGAGAAGICLAKYLPLQLRNVSLSIYDKNPEVGGTWYENRYPGCACDIPSHIYQFSWAKNPHWSKFYSEGPEILEYFKNVVERFNLSQYINLNHEVIDATWDSDRGQWDIRIKNLLTGTIFIDTCNVFLNCGGILNAWRWPDIEGINTFQGKLCHTANYDPNTDLKDKRVAVIGIGSSGVQVIPKIVNEVDHLYCWIRSPTWMTSGFAQKYAGPNGENFNYSDEQKQYFAKNSEEYLEYCKNLEIEIHQVFKSVQLGSPESRLAKEFSSKEMKNKLAHRTDIMERIIPTTFEVGCRRPTPGNGFLEALTLDKVTTYLDSVKKITRKGFIDTDGNEQEVDVIICATGFDTSWVPRFPIVANGKNLQDIQRKKPISYLSMAVPGMPNYFTIGGPYFSFGHGSYTTMVELFIDNILSIIKKLQKENIKSMSPQQSATEDFIDHADIWLKRTAWAGPCPSWFKNGTVDGVLTIFPGSRMVLANLLECPRYEDYDIEYLSKNRFSFMGNGFSTKEYDGSDAAWYLALKKSDNDDQTRKHVMKQH</sequence>
<comment type="similarity">
    <text evidence="2">Belongs to the FAD-binding monooxygenase family.</text>
</comment>
<evidence type="ECO:0000313" key="6">
    <source>
        <dbReference type="EMBL" id="KAH8695626.1"/>
    </source>
</evidence>
<keyword evidence="4" id="KW-0274">FAD</keyword>
<dbReference type="PANTHER" id="PTHR42877:SF7">
    <property type="entry name" value="FLAVIN-BINDING MONOOXYGENASE-RELATED"/>
    <property type="match status" value="1"/>
</dbReference>
<dbReference type="Pfam" id="PF00743">
    <property type="entry name" value="FMO-like"/>
    <property type="match status" value="1"/>
</dbReference>
<gene>
    <name evidence="6" type="ORF">BGW36DRAFT_398803</name>
</gene>
<evidence type="ECO:0000256" key="1">
    <source>
        <dbReference type="ARBA" id="ARBA00001974"/>
    </source>
</evidence>
<comment type="caution">
    <text evidence="6">The sequence shown here is derived from an EMBL/GenBank/DDBJ whole genome shotgun (WGS) entry which is preliminary data.</text>
</comment>
<keyword evidence="5" id="KW-0560">Oxidoreductase</keyword>
<organism evidence="6 7">
    <name type="scientific">Talaromyces proteolyticus</name>
    <dbReference type="NCBI Taxonomy" id="1131652"/>
    <lineage>
        <taxon>Eukaryota</taxon>
        <taxon>Fungi</taxon>
        <taxon>Dikarya</taxon>
        <taxon>Ascomycota</taxon>
        <taxon>Pezizomycotina</taxon>
        <taxon>Eurotiomycetes</taxon>
        <taxon>Eurotiomycetidae</taxon>
        <taxon>Eurotiales</taxon>
        <taxon>Trichocomaceae</taxon>
        <taxon>Talaromyces</taxon>
        <taxon>Talaromyces sect. Bacilispori</taxon>
    </lineage>
</organism>
<dbReference type="GO" id="GO:0050660">
    <property type="term" value="F:flavin adenine dinucleotide binding"/>
    <property type="evidence" value="ECO:0007669"/>
    <property type="project" value="InterPro"/>
</dbReference>
<dbReference type="PANTHER" id="PTHR42877">
    <property type="entry name" value="L-ORNITHINE N(5)-MONOOXYGENASE-RELATED"/>
    <property type="match status" value="1"/>
</dbReference>
<reference evidence="6" key="1">
    <citation type="submission" date="2021-12" db="EMBL/GenBank/DDBJ databases">
        <title>Convergent genome expansion in fungi linked to evolution of root-endophyte symbiosis.</title>
        <authorList>
            <consortium name="DOE Joint Genome Institute"/>
            <person name="Ke Y.-H."/>
            <person name="Bonito G."/>
            <person name="Liao H.-L."/>
            <person name="Looney B."/>
            <person name="Rojas-Flechas A."/>
            <person name="Nash J."/>
            <person name="Hameed K."/>
            <person name="Schadt C."/>
            <person name="Martin F."/>
            <person name="Crous P.W."/>
            <person name="Miettinen O."/>
            <person name="Magnuson J.K."/>
            <person name="Labbe J."/>
            <person name="Jacobson D."/>
            <person name="Doktycz M.J."/>
            <person name="Veneault-Fourrey C."/>
            <person name="Kuo A."/>
            <person name="Mondo S."/>
            <person name="Calhoun S."/>
            <person name="Riley R."/>
            <person name="Ohm R."/>
            <person name="LaButti K."/>
            <person name="Andreopoulos B."/>
            <person name="Pangilinan J."/>
            <person name="Nolan M."/>
            <person name="Tritt A."/>
            <person name="Clum A."/>
            <person name="Lipzen A."/>
            <person name="Daum C."/>
            <person name="Barry K."/>
            <person name="Grigoriev I.V."/>
            <person name="Vilgalys R."/>
        </authorList>
    </citation>
    <scope>NUCLEOTIDE SEQUENCE</scope>
    <source>
        <strain evidence="6">PMI_201</strain>
    </source>
</reference>
<evidence type="ECO:0000256" key="4">
    <source>
        <dbReference type="ARBA" id="ARBA00022827"/>
    </source>
</evidence>
<dbReference type="RefSeq" id="XP_046070768.1">
    <property type="nucleotide sequence ID" value="XM_046218450.1"/>
</dbReference>
<dbReference type="InterPro" id="IPR036188">
    <property type="entry name" value="FAD/NAD-bd_sf"/>
</dbReference>
<proteinExistence type="inferred from homology"/>
<dbReference type="Gene3D" id="3.50.50.60">
    <property type="entry name" value="FAD/NAD(P)-binding domain"/>
    <property type="match status" value="2"/>
</dbReference>
<dbReference type="SUPFAM" id="SSF51905">
    <property type="entry name" value="FAD/NAD(P)-binding domain"/>
    <property type="match status" value="3"/>
</dbReference>
<evidence type="ECO:0000313" key="7">
    <source>
        <dbReference type="Proteomes" id="UP001201262"/>
    </source>
</evidence>
<dbReference type="GeneID" id="70248737"/>
<evidence type="ECO:0000256" key="2">
    <source>
        <dbReference type="ARBA" id="ARBA00010139"/>
    </source>
</evidence>
<name>A0AAD4KNI3_9EURO</name>
<dbReference type="Proteomes" id="UP001201262">
    <property type="component" value="Unassembled WGS sequence"/>
</dbReference>
<keyword evidence="3" id="KW-0285">Flavoprotein</keyword>
<evidence type="ECO:0000256" key="5">
    <source>
        <dbReference type="ARBA" id="ARBA00023002"/>
    </source>
</evidence>
<protein>
    <submittedName>
        <fullName evidence="6">Cyclohexanone monooxygenase</fullName>
    </submittedName>
</protein>
<keyword evidence="6" id="KW-0503">Monooxygenase</keyword>
<evidence type="ECO:0000256" key="3">
    <source>
        <dbReference type="ARBA" id="ARBA00022630"/>
    </source>
</evidence>
<dbReference type="EMBL" id="JAJTJA010000008">
    <property type="protein sequence ID" value="KAH8695626.1"/>
    <property type="molecule type" value="Genomic_DNA"/>
</dbReference>
<accession>A0AAD4KNI3</accession>
<dbReference type="InterPro" id="IPR051209">
    <property type="entry name" value="FAD-bind_Monooxygenase_sf"/>
</dbReference>
<dbReference type="AlphaFoldDB" id="A0AAD4KNI3"/>
<keyword evidence="7" id="KW-1185">Reference proteome</keyword>
<dbReference type="InterPro" id="IPR020946">
    <property type="entry name" value="Flavin_mOase-like"/>
</dbReference>